<proteinExistence type="predicted"/>
<feature type="transmembrane region" description="Helical" evidence="5">
    <location>
        <begin position="59"/>
        <end position="77"/>
    </location>
</feature>
<keyword evidence="7" id="KW-1185">Reference proteome</keyword>
<keyword evidence="2 5" id="KW-0812">Transmembrane</keyword>
<dbReference type="Proteomes" id="UP000263900">
    <property type="component" value="Chromosome"/>
</dbReference>
<dbReference type="GO" id="GO:0005385">
    <property type="term" value="F:zinc ion transmembrane transporter activity"/>
    <property type="evidence" value="ECO:0007669"/>
    <property type="project" value="TreeGrafter"/>
</dbReference>
<evidence type="ECO:0008006" key="8">
    <source>
        <dbReference type="Google" id="ProtNLM"/>
    </source>
</evidence>
<dbReference type="InterPro" id="IPR003689">
    <property type="entry name" value="ZIP"/>
</dbReference>
<dbReference type="OrthoDB" id="120163at2"/>
<evidence type="ECO:0000256" key="4">
    <source>
        <dbReference type="ARBA" id="ARBA00023136"/>
    </source>
</evidence>
<gene>
    <name evidence="6" type="ORF">D3H65_09415</name>
</gene>
<reference evidence="6 7" key="1">
    <citation type="submission" date="2018-09" db="EMBL/GenBank/DDBJ databases">
        <title>Genome sequencing of strain 6GH32-13.</title>
        <authorList>
            <person name="Weon H.-Y."/>
            <person name="Heo J."/>
            <person name="Kwon S.-W."/>
        </authorList>
    </citation>
    <scope>NUCLEOTIDE SEQUENCE [LARGE SCALE GENOMIC DNA]</scope>
    <source>
        <strain evidence="6 7">5GH32-13</strain>
    </source>
</reference>
<evidence type="ECO:0000313" key="7">
    <source>
        <dbReference type="Proteomes" id="UP000263900"/>
    </source>
</evidence>
<dbReference type="KEGG" id="pseg:D3H65_09415"/>
<feature type="transmembrane region" description="Helical" evidence="5">
    <location>
        <begin position="185"/>
        <end position="202"/>
    </location>
</feature>
<dbReference type="RefSeq" id="WP_119050066.1">
    <property type="nucleotide sequence ID" value="NZ_CP032157.1"/>
</dbReference>
<evidence type="ECO:0000256" key="5">
    <source>
        <dbReference type="SAM" id="Phobius"/>
    </source>
</evidence>
<dbReference type="GO" id="GO:0016020">
    <property type="term" value="C:membrane"/>
    <property type="evidence" value="ECO:0007669"/>
    <property type="project" value="UniProtKB-SubCell"/>
</dbReference>
<evidence type="ECO:0000256" key="1">
    <source>
        <dbReference type="ARBA" id="ARBA00004141"/>
    </source>
</evidence>
<keyword evidence="3 5" id="KW-1133">Transmembrane helix</keyword>
<accession>A0A3B7MLJ8</accession>
<feature type="transmembrane region" description="Helical" evidence="5">
    <location>
        <begin position="30"/>
        <end position="47"/>
    </location>
</feature>
<evidence type="ECO:0000313" key="6">
    <source>
        <dbReference type="EMBL" id="AXY74179.1"/>
    </source>
</evidence>
<name>A0A3B7MLJ8_9BACT</name>
<feature type="transmembrane region" description="Helical" evidence="5">
    <location>
        <begin position="214"/>
        <end position="235"/>
    </location>
</feature>
<organism evidence="6 7">
    <name type="scientific">Paraflavitalea soli</name>
    <dbReference type="NCBI Taxonomy" id="2315862"/>
    <lineage>
        <taxon>Bacteria</taxon>
        <taxon>Pseudomonadati</taxon>
        <taxon>Bacteroidota</taxon>
        <taxon>Chitinophagia</taxon>
        <taxon>Chitinophagales</taxon>
        <taxon>Chitinophagaceae</taxon>
        <taxon>Paraflavitalea</taxon>
    </lineage>
</organism>
<sequence>MMIAVIIFICCATFLGGLIAFYYKDNHGLITAFSAGLVTGVFFFDLLPEALSLAADHYSNMFVMTIVALGFVAYLVFDRLAWLHTTKKATATPLRASLAAGSFSLHGLFDGLAVGMAFHISRYVGLLLGLAIIIHAISDGLNTVAVVIQKRGLRKTSLIWLLVNSMMPLAGLAVSFFYHPAQERLALLIALFAGFFLYLGASDLLPESQHTHPSWLNTAVTILGMAIMFGASRLFSY</sequence>
<keyword evidence="4 5" id="KW-0472">Membrane</keyword>
<feature type="transmembrane region" description="Helical" evidence="5">
    <location>
        <begin position="158"/>
        <end position="178"/>
    </location>
</feature>
<dbReference type="PANTHER" id="PTHR11040">
    <property type="entry name" value="ZINC/IRON TRANSPORTER"/>
    <property type="match status" value="1"/>
</dbReference>
<dbReference type="AlphaFoldDB" id="A0A3B7MLJ8"/>
<feature type="transmembrane region" description="Helical" evidence="5">
    <location>
        <begin position="125"/>
        <end position="146"/>
    </location>
</feature>
<protein>
    <recommendedName>
        <fullName evidence="8">Permease</fullName>
    </recommendedName>
</protein>
<evidence type="ECO:0000256" key="3">
    <source>
        <dbReference type="ARBA" id="ARBA00022989"/>
    </source>
</evidence>
<comment type="subcellular location">
    <subcellularLocation>
        <location evidence="1">Membrane</location>
        <topology evidence="1">Multi-pass membrane protein</topology>
    </subcellularLocation>
</comment>
<evidence type="ECO:0000256" key="2">
    <source>
        <dbReference type="ARBA" id="ARBA00022692"/>
    </source>
</evidence>
<dbReference type="Pfam" id="PF02535">
    <property type="entry name" value="Zip"/>
    <property type="match status" value="1"/>
</dbReference>
<dbReference type="PANTHER" id="PTHR11040:SF44">
    <property type="entry name" value="PROTEIN ZNTC-RELATED"/>
    <property type="match status" value="1"/>
</dbReference>
<dbReference type="EMBL" id="CP032157">
    <property type="protein sequence ID" value="AXY74179.1"/>
    <property type="molecule type" value="Genomic_DNA"/>
</dbReference>